<feature type="compositionally biased region" description="Basic and acidic residues" evidence="3">
    <location>
        <begin position="265"/>
        <end position="285"/>
    </location>
</feature>
<organism evidence="4 5">
    <name type="scientific">Panicum miliaceum</name>
    <name type="common">Proso millet</name>
    <name type="synonym">Broomcorn millet</name>
    <dbReference type="NCBI Taxonomy" id="4540"/>
    <lineage>
        <taxon>Eukaryota</taxon>
        <taxon>Viridiplantae</taxon>
        <taxon>Streptophyta</taxon>
        <taxon>Embryophyta</taxon>
        <taxon>Tracheophyta</taxon>
        <taxon>Spermatophyta</taxon>
        <taxon>Magnoliopsida</taxon>
        <taxon>Liliopsida</taxon>
        <taxon>Poales</taxon>
        <taxon>Poaceae</taxon>
        <taxon>PACMAD clade</taxon>
        <taxon>Panicoideae</taxon>
        <taxon>Panicodae</taxon>
        <taxon>Paniceae</taxon>
        <taxon>Panicinae</taxon>
        <taxon>Panicum</taxon>
        <taxon>Panicum sect. Panicum</taxon>
    </lineage>
</organism>
<feature type="compositionally biased region" description="Basic residues" evidence="3">
    <location>
        <begin position="209"/>
        <end position="228"/>
    </location>
</feature>
<evidence type="ECO:0000313" key="5">
    <source>
        <dbReference type="Proteomes" id="UP000275267"/>
    </source>
</evidence>
<name>A0A3L6SLL4_PANMI</name>
<dbReference type="InterPro" id="IPR033556">
    <property type="entry name" value="PLA"/>
</dbReference>
<feature type="region of interest" description="Disordered" evidence="3">
    <location>
        <begin position="153"/>
        <end position="172"/>
    </location>
</feature>
<reference evidence="5" key="1">
    <citation type="journal article" date="2019" name="Nat. Commun.">
        <title>The genome of broomcorn millet.</title>
        <authorList>
            <person name="Zou C."/>
            <person name="Miki D."/>
            <person name="Li D."/>
            <person name="Tang Q."/>
            <person name="Xiao L."/>
            <person name="Rajput S."/>
            <person name="Deng P."/>
            <person name="Jia W."/>
            <person name="Huang R."/>
            <person name="Zhang M."/>
            <person name="Sun Y."/>
            <person name="Hu J."/>
            <person name="Fu X."/>
            <person name="Schnable P.S."/>
            <person name="Li F."/>
            <person name="Zhang H."/>
            <person name="Feng B."/>
            <person name="Zhu X."/>
            <person name="Liu R."/>
            <person name="Schnable J.C."/>
            <person name="Zhu J.-K."/>
            <person name="Zhang H."/>
        </authorList>
    </citation>
    <scope>NUCLEOTIDE SEQUENCE [LARGE SCALE GENOMIC DNA]</scope>
</reference>
<evidence type="ECO:0000256" key="2">
    <source>
        <dbReference type="RuleBase" id="RU367093"/>
    </source>
</evidence>
<feature type="region of interest" description="Disordered" evidence="3">
    <location>
        <begin position="255"/>
        <end position="359"/>
    </location>
</feature>
<feature type="region of interest" description="Disordered" evidence="3">
    <location>
        <begin position="371"/>
        <end position="408"/>
    </location>
</feature>
<comment type="function">
    <text evidence="2">Acylhydrolase that catalyzes the hydrolysis of phospholipids at the sn-1 position.</text>
</comment>
<dbReference type="EC" id="3.1.1.-" evidence="2"/>
<dbReference type="AlphaFoldDB" id="A0A3L6SLL4"/>
<gene>
    <name evidence="4" type="ORF">C2845_PM07G18160</name>
</gene>
<dbReference type="EMBL" id="PQIB02000004">
    <property type="protein sequence ID" value="RLN23496.1"/>
    <property type="molecule type" value="Genomic_DNA"/>
</dbReference>
<dbReference type="STRING" id="4540.A0A3L6SLL4"/>
<accession>A0A3L6SLL4</accession>
<dbReference type="GO" id="GO:0008970">
    <property type="term" value="F:phospholipase A1 activity"/>
    <property type="evidence" value="ECO:0007669"/>
    <property type="project" value="UniProtKB-UniRule"/>
</dbReference>
<sequence>MQSTLQHALPFTCPHSTQTQLHKSAGDTQFNQKLQAQVSKMHRPLFLLLVCALAATSLSADTAIAAQSQRSWAELSGRDNWEGLLDPLDADLRRAIIRYGELAQATSDAFIADPASPYAGASLYAPGAFLRRAQAGPDPGAYYRVTRFLYGDVGRPPPRRPPDAAGAAGGVERRVQLDGVRGRGHGRRRGGAREAGHRGGVARDEARRGVGRRPGHHAGARGGRRRAGARVVAAGGAPGLPVRLHVQEFHVAVQQTERQGAGVGRDQEASGRVQGRELQHHADRPRSRRSPPSTSSATASTSAAPTTRCPWRPSSSAAPAWATTSSGRRSSRRPARGCSASGTRPTSCPPSCRPPSTRTWARSCCWTRASRRTSRGPARAPPRGTTSSATCTASRARRAPATAPGSAWRWSATWRW</sequence>
<dbReference type="Proteomes" id="UP000275267">
    <property type="component" value="Unassembled WGS sequence"/>
</dbReference>
<comment type="similarity">
    <text evidence="2">Belongs to the AB hydrolase superfamily. Lipase family.</text>
</comment>
<evidence type="ECO:0000256" key="1">
    <source>
        <dbReference type="ARBA" id="ARBA00022801"/>
    </source>
</evidence>
<keyword evidence="5" id="KW-1185">Reference proteome</keyword>
<protein>
    <recommendedName>
        <fullName evidence="2">Phospholipase A1</fullName>
        <ecNumber evidence="2">3.1.1.-</ecNumber>
    </recommendedName>
</protein>
<comment type="caution">
    <text evidence="4">The sequence shown here is derived from an EMBL/GenBank/DDBJ whole genome shotgun (WGS) entry which is preliminary data.</text>
</comment>
<proteinExistence type="inferred from homology"/>
<feature type="compositionally biased region" description="Low complexity" evidence="3">
    <location>
        <begin position="383"/>
        <end position="407"/>
    </location>
</feature>
<dbReference type="GO" id="GO:0016042">
    <property type="term" value="P:lipid catabolic process"/>
    <property type="evidence" value="ECO:0007669"/>
    <property type="project" value="UniProtKB-UniRule"/>
</dbReference>
<feature type="compositionally biased region" description="Low complexity" evidence="3">
    <location>
        <begin position="336"/>
        <end position="346"/>
    </location>
</feature>
<dbReference type="Gene3D" id="3.40.50.1820">
    <property type="entry name" value="alpha/beta hydrolase"/>
    <property type="match status" value="1"/>
</dbReference>
<feature type="compositionally biased region" description="Basic and acidic residues" evidence="3">
    <location>
        <begin position="191"/>
        <end position="208"/>
    </location>
</feature>
<evidence type="ECO:0000256" key="3">
    <source>
        <dbReference type="SAM" id="MobiDB-lite"/>
    </source>
</evidence>
<dbReference type="InterPro" id="IPR029058">
    <property type="entry name" value="AB_hydrolase_fold"/>
</dbReference>
<dbReference type="PANTHER" id="PTHR31828">
    <property type="entry name" value="PHOSPHOLIPASE A1-IIGAMMA"/>
    <property type="match status" value="1"/>
</dbReference>
<keyword evidence="2" id="KW-0443">Lipid metabolism</keyword>
<feature type="compositionally biased region" description="Low complexity" evidence="3">
    <location>
        <begin position="290"/>
        <end position="328"/>
    </location>
</feature>
<dbReference type="PANTHER" id="PTHR31828:SF8">
    <property type="entry name" value="PHOSPHOLIPASE A1-II 3"/>
    <property type="match status" value="1"/>
</dbReference>
<keyword evidence="1 2" id="KW-0378">Hydrolase</keyword>
<keyword evidence="2" id="KW-0442">Lipid degradation</keyword>
<evidence type="ECO:0000313" key="4">
    <source>
        <dbReference type="EMBL" id="RLN23496.1"/>
    </source>
</evidence>
<feature type="region of interest" description="Disordered" evidence="3">
    <location>
        <begin position="178"/>
        <end position="229"/>
    </location>
</feature>